<sequence>MKRPIVIDTDTGSDDAVALVLALRDPAVEVLAITTVAGNVGVEQATQNALMTIDYAERGTPPVYQGCAKPLYHSHISAEGVHGEDGMGDLGTLVPSARLPEKEHAVDALIALGRRGGVELLALGPLTNVALAMMKDPEAMRGYTRITLMGGAYTKGNTGHLAEFNLWEDAEAADYVFTFGVPITMVTIEACRDKAKITRDDCARIKATGSRCGAFCVDCNRTLYEASARYGEPYFTLPDAAAAAVLLRPDLVAEQFDSYTRIECQSELAYGATVNDRRPRDRVGTASKESPLPPFNCRVVHRLEERAFKEWMIALIA</sequence>
<dbReference type="InterPro" id="IPR001910">
    <property type="entry name" value="Inosine/uridine_hydrolase_dom"/>
</dbReference>
<reference evidence="6" key="2">
    <citation type="submission" date="2016-11" db="EMBL/GenBank/DDBJ databases">
        <authorList>
            <person name="Jaros S."/>
            <person name="Januszkiewicz K."/>
            <person name="Wedrychowicz H."/>
        </authorList>
    </citation>
    <scope>NUCLEOTIDE SEQUENCE [LARGE SCALE GENOMIC DNA]</scope>
    <source>
        <strain evidence="6">DSM 4029</strain>
    </source>
</reference>
<dbReference type="Pfam" id="PF01156">
    <property type="entry name" value="IU_nuc_hydro"/>
    <property type="match status" value="1"/>
</dbReference>
<accession>A0AAQ1MFD5</accession>
<dbReference type="PANTHER" id="PTHR46190:SF1">
    <property type="entry name" value="SI:CH211-201H21.5"/>
    <property type="match status" value="1"/>
</dbReference>
<evidence type="ECO:0000313" key="5">
    <source>
        <dbReference type="EMBL" id="SHG55820.1"/>
    </source>
</evidence>
<dbReference type="EMBL" id="WWVX01000003">
    <property type="protein sequence ID" value="MZL69274.1"/>
    <property type="molecule type" value="Genomic_DNA"/>
</dbReference>
<evidence type="ECO:0000259" key="3">
    <source>
        <dbReference type="Pfam" id="PF01156"/>
    </source>
</evidence>
<name>A0AAQ1MFD5_9FIRM</name>
<dbReference type="EMBL" id="FQVY01000005">
    <property type="protein sequence ID" value="SHG55820.1"/>
    <property type="molecule type" value="Genomic_DNA"/>
</dbReference>
<dbReference type="InterPro" id="IPR036452">
    <property type="entry name" value="Ribo_hydro-like"/>
</dbReference>
<keyword evidence="7" id="KW-1185">Reference proteome</keyword>
<dbReference type="PANTHER" id="PTHR46190">
    <property type="entry name" value="SI:CH211-201H21.5-RELATED"/>
    <property type="match status" value="1"/>
</dbReference>
<evidence type="ECO:0000313" key="6">
    <source>
        <dbReference type="Proteomes" id="UP000184089"/>
    </source>
</evidence>
<dbReference type="Proteomes" id="UP000184089">
    <property type="component" value="Unassembled WGS sequence"/>
</dbReference>
<reference evidence="5" key="1">
    <citation type="submission" date="2016-11" db="EMBL/GenBank/DDBJ databases">
        <authorList>
            <person name="Varghese N."/>
            <person name="Submissions S."/>
        </authorList>
    </citation>
    <scope>NUCLEOTIDE SEQUENCE</scope>
    <source>
        <strain evidence="5">DSM 4029</strain>
    </source>
</reference>
<dbReference type="InterPro" id="IPR015910">
    <property type="entry name" value="I/U_nuclsd_hydro_CS"/>
</dbReference>
<dbReference type="AlphaFoldDB" id="A0AAQ1MFD5"/>
<evidence type="ECO:0000313" key="7">
    <source>
        <dbReference type="Proteomes" id="UP000474718"/>
    </source>
</evidence>
<reference evidence="4 7" key="3">
    <citation type="journal article" date="2019" name="Nat. Med.">
        <title>A library of human gut bacterial isolates paired with longitudinal multiomics data enables mechanistic microbiome research.</title>
        <authorList>
            <person name="Poyet M."/>
            <person name="Groussin M."/>
            <person name="Gibbons S.M."/>
            <person name="Avila-Pacheco J."/>
            <person name="Jiang X."/>
            <person name="Kearney S.M."/>
            <person name="Perrotta A.R."/>
            <person name="Berdy B."/>
            <person name="Zhao S."/>
            <person name="Lieberman T.D."/>
            <person name="Swanson P.K."/>
            <person name="Smith M."/>
            <person name="Roesemann S."/>
            <person name="Alexander J.E."/>
            <person name="Rich S.A."/>
            <person name="Livny J."/>
            <person name="Vlamakis H."/>
            <person name="Clish C."/>
            <person name="Bullock K."/>
            <person name="Deik A."/>
            <person name="Scott J."/>
            <person name="Pierce K.A."/>
            <person name="Xavier R.J."/>
            <person name="Alm E.J."/>
        </authorList>
    </citation>
    <scope>NUCLEOTIDE SEQUENCE [LARGE SCALE GENOMIC DNA]</scope>
    <source>
        <strain evidence="4 7">BIOML-A2</strain>
    </source>
</reference>
<evidence type="ECO:0000313" key="4">
    <source>
        <dbReference type="EMBL" id="MZL69274.1"/>
    </source>
</evidence>
<gene>
    <name evidence="4" type="ORF">GT747_05760</name>
    <name evidence="5" type="ORF">SAMN05444424_2686</name>
</gene>
<dbReference type="GO" id="GO:0016799">
    <property type="term" value="F:hydrolase activity, hydrolyzing N-glycosyl compounds"/>
    <property type="evidence" value="ECO:0007669"/>
    <property type="project" value="InterPro"/>
</dbReference>
<dbReference type="InterPro" id="IPR052775">
    <property type="entry name" value="IUN_hydrolase"/>
</dbReference>
<protein>
    <submittedName>
        <fullName evidence="4">Nucleoside hydrolase</fullName>
    </submittedName>
    <submittedName>
        <fullName evidence="5">Purine nucleosidase</fullName>
    </submittedName>
</protein>
<dbReference type="PROSITE" id="PS01247">
    <property type="entry name" value="IUNH"/>
    <property type="match status" value="1"/>
</dbReference>
<evidence type="ECO:0000256" key="1">
    <source>
        <dbReference type="ARBA" id="ARBA00022801"/>
    </source>
</evidence>
<dbReference type="SUPFAM" id="SSF53590">
    <property type="entry name" value="Nucleoside hydrolase"/>
    <property type="match status" value="1"/>
</dbReference>
<dbReference type="RefSeq" id="WP_021660725.1">
    <property type="nucleotide sequence ID" value="NZ_FQVY01000005.1"/>
</dbReference>
<evidence type="ECO:0000256" key="2">
    <source>
        <dbReference type="ARBA" id="ARBA00023295"/>
    </source>
</evidence>
<feature type="domain" description="Inosine/uridine-preferring nucleoside hydrolase" evidence="3">
    <location>
        <begin position="5"/>
        <end position="309"/>
    </location>
</feature>
<keyword evidence="1 4" id="KW-0378">Hydrolase</keyword>
<proteinExistence type="predicted"/>
<dbReference type="Proteomes" id="UP000474718">
    <property type="component" value="Unassembled WGS sequence"/>
</dbReference>
<comment type="caution">
    <text evidence="5">The sequence shown here is derived from an EMBL/GenBank/DDBJ whole genome shotgun (WGS) entry which is preliminary data.</text>
</comment>
<keyword evidence="2" id="KW-0326">Glycosidase</keyword>
<organism evidence="5 6">
    <name type="scientific">Bittarella massiliensis</name>
    <name type="common">ex Durand et al. 2017</name>
    <dbReference type="NCBI Taxonomy" id="1720313"/>
    <lineage>
        <taxon>Bacteria</taxon>
        <taxon>Bacillati</taxon>
        <taxon>Bacillota</taxon>
        <taxon>Clostridia</taxon>
        <taxon>Eubacteriales</taxon>
        <taxon>Oscillospiraceae</taxon>
        <taxon>Bittarella (ex Durand et al. 2017)</taxon>
    </lineage>
</organism>
<dbReference type="Gene3D" id="3.90.245.10">
    <property type="entry name" value="Ribonucleoside hydrolase-like"/>
    <property type="match status" value="1"/>
</dbReference>